<feature type="region of interest" description="Disordered" evidence="1">
    <location>
        <begin position="430"/>
        <end position="465"/>
    </location>
</feature>
<feature type="region of interest" description="Disordered" evidence="1">
    <location>
        <begin position="300"/>
        <end position="336"/>
    </location>
</feature>
<evidence type="ECO:0000313" key="2">
    <source>
        <dbReference type="EMBL" id="GLK71290.1"/>
    </source>
</evidence>
<sequence length="465" mass="49906">MIAASREHHLPAAVIDSRLHDAATVAAAARVVPDDAKRLTVGGAQLGYRRKASRGGGFVLASRRLHEVERIIMLRHGGPVDTDDAESYFDVVLHCLLPRELQRAAGRPDPVGLVIAGVATWCSRWLPGLPRYEITLAIEAAIAEPKFFRADTAARMLRLRMSERLAADVTTIGAIDADAGERARLSKERQAARSKARRAEARAAGEVKPRAEYEAGSVAAECRRLGISRAAFYKRRKRAAEVAAEAALHEPKAEVKAPVCTSLLSKKVSGASLRVANGTCKPQVAAPASIAATVTKVIPRDGGASRRRAARTDRDHRPPEGAQVTDSRTKAAFPPRTKVPYKSKTVAAREIINKHLVRSGRPPIPDEVSDRTFAVALDAMELATVAVLGGMWSYKGSPITDRYDPGSALERFETNGFLNSIALILKQADSDARRAKQPPRSVFPPAAPVTGEGASPTVTSTEGAE</sequence>
<dbReference type="EMBL" id="BSFJ01000005">
    <property type="protein sequence ID" value="GLK71290.1"/>
    <property type="molecule type" value="Genomic_DNA"/>
</dbReference>
<dbReference type="RefSeq" id="WP_213372390.1">
    <property type="nucleotide sequence ID" value="NZ_BSFJ01000005.1"/>
</dbReference>
<organism evidence="2 3">
    <name type="scientific">Ancylobacter dichloromethanicus</name>
    <dbReference type="NCBI Taxonomy" id="518825"/>
    <lineage>
        <taxon>Bacteria</taxon>
        <taxon>Pseudomonadati</taxon>
        <taxon>Pseudomonadota</taxon>
        <taxon>Alphaproteobacteria</taxon>
        <taxon>Hyphomicrobiales</taxon>
        <taxon>Xanthobacteraceae</taxon>
        <taxon>Ancylobacter</taxon>
    </lineage>
</organism>
<feature type="compositionally biased region" description="Polar residues" evidence="1">
    <location>
        <begin position="456"/>
        <end position="465"/>
    </location>
</feature>
<keyword evidence="3" id="KW-1185">Reference proteome</keyword>
<feature type="compositionally biased region" description="Basic and acidic residues" evidence="1">
    <location>
        <begin position="310"/>
        <end position="319"/>
    </location>
</feature>
<name>A0A9W6MYT6_9HYPH</name>
<protein>
    <submittedName>
        <fullName evidence="2">Uncharacterized protein</fullName>
    </submittedName>
</protein>
<comment type="caution">
    <text evidence="2">The sequence shown here is derived from an EMBL/GenBank/DDBJ whole genome shotgun (WGS) entry which is preliminary data.</text>
</comment>
<accession>A0A9W6MYT6</accession>
<proteinExistence type="predicted"/>
<evidence type="ECO:0000313" key="3">
    <source>
        <dbReference type="Proteomes" id="UP001143370"/>
    </source>
</evidence>
<reference evidence="2" key="2">
    <citation type="submission" date="2023-01" db="EMBL/GenBank/DDBJ databases">
        <authorList>
            <person name="Sun Q."/>
            <person name="Evtushenko L."/>
        </authorList>
    </citation>
    <scope>NUCLEOTIDE SEQUENCE</scope>
    <source>
        <strain evidence="2">VKM B-2484</strain>
    </source>
</reference>
<reference evidence="2" key="1">
    <citation type="journal article" date="2014" name="Int. J. Syst. Evol. Microbiol.">
        <title>Complete genome sequence of Corynebacterium casei LMG S-19264T (=DSM 44701T), isolated from a smear-ripened cheese.</title>
        <authorList>
            <consortium name="US DOE Joint Genome Institute (JGI-PGF)"/>
            <person name="Walter F."/>
            <person name="Albersmeier A."/>
            <person name="Kalinowski J."/>
            <person name="Ruckert C."/>
        </authorList>
    </citation>
    <scope>NUCLEOTIDE SEQUENCE</scope>
    <source>
        <strain evidence="2">VKM B-2484</strain>
    </source>
</reference>
<gene>
    <name evidence="2" type="ORF">GCM10017643_14050</name>
</gene>
<dbReference type="Proteomes" id="UP001143370">
    <property type="component" value="Unassembled WGS sequence"/>
</dbReference>
<dbReference type="AlphaFoldDB" id="A0A9W6MYT6"/>
<evidence type="ECO:0000256" key="1">
    <source>
        <dbReference type="SAM" id="MobiDB-lite"/>
    </source>
</evidence>